<dbReference type="InterPro" id="IPR036390">
    <property type="entry name" value="WH_DNA-bd_sf"/>
</dbReference>
<dbReference type="GO" id="GO:0010288">
    <property type="term" value="P:response to lead ion"/>
    <property type="evidence" value="ECO:0007669"/>
    <property type="project" value="TreeGrafter"/>
</dbReference>
<proteinExistence type="predicted"/>
<accession>T5KKN3</accession>
<dbReference type="PANTHER" id="PTHR39168">
    <property type="entry name" value="TRANSCRIPTIONAL REGULATOR-RELATED"/>
    <property type="match status" value="1"/>
</dbReference>
<dbReference type="PATRIC" id="fig|1333857.3.peg.2302"/>
<dbReference type="InterPro" id="IPR052543">
    <property type="entry name" value="HTH_Metal-responsive_Reg"/>
</dbReference>
<dbReference type="Gene3D" id="1.10.10.10">
    <property type="entry name" value="Winged helix-like DNA-binding domain superfamily/Winged helix DNA-binding domain"/>
    <property type="match status" value="1"/>
</dbReference>
<dbReference type="InterPro" id="IPR001845">
    <property type="entry name" value="HTH_ArsR_DNA-bd_dom"/>
</dbReference>
<dbReference type="GO" id="GO:0097063">
    <property type="term" value="F:cadmium ion sensor activity"/>
    <property type="evidence" value="ECO:0007669"/>
    <property type="project" value="TreeGrafter"/>
</dbReference>
<dbReference type="PANTHER" id="PTHR39168:SF1">
    <property type="entry name" value="TRANSCRIPTIONAL REGULATORY PROTEIN"/>
    <property type="match status" value="1"/>
</dbReference>
<evidence type="ECO:0000313" key="2">
    <source>
        <dbReference type="EMBL" id="EQM75826.1"/>
    </source>
</evidence>
<dbReference type="GO" id="GO:0046686">
    <property type="term" value="P:response to cadmium ion"/>
    <property type="evidence" value="ECO:0007669"/>
    <property type="project" value="TreeGrafter"/>
</dbReference>
<protein>
    <recommendedName>
        <fullName evidence="1">HTH arsR-type domain-containing protein</fullName>
    </recommendedName>
</protein>
<sequence>MKGTSSPELAATAAVFANDARASMLLLMLDGRAWTLTELSKTADIARSSASEHADRLLDAGLVEEMRQGRHRYLRLAGTPAAELVESLAAFSGRVRPAKQSLDAQHRDHAIREARTCYRHLAGRLGIALTDGMHAKGLIESDFSLTPPGLAWLTSLGIDLPKHPKRTLTRPCLDWTERREHLAGLAADMLLATFKNKAWIEHVPSSTRAVRLTAAGREGLADLLPTDRF</sequence>
<dbReference type="InterPro" id="IPR011991">
    <property type="entry name" value="ArsR-like_HTH"/>
</dbReference>
<dbReference type="SMART" id="SM00418">
    <property type="entry name" value="HTH_ARSR"/>
    <property type="match status" value="1"/>
</dbReference>
<dbReference type="GO" id="GO:0003700">
    <property type="term" value="F:DNA-binding transcription factor activity"/>
    <property type="evidence" value="ECO:0007669"/>
    <property type="project" value="InterPro"/>
</dbReference>
<dbReference type="CDD" id="cd00090">
    <property type="entry name" value="HTH_ARSR"/>
    <property type="match status" value="1"/>
</dbReference>
<dbReference type="EMBL" id="ATAO01000195">
    <property type="protein sequence ID" value="EQM75826.1"/>
    <property type="molecule type" value="Genomic_DNA"/>
</dbReference>
<organism evidence="2 3">
    <name type="scientific">Microbacterium maritypicum MF109</name>
    <dbReference type="NCBI Taxonomy" id="1333857"/>
    <lineage>
        <taxon>Bacteria</taxon>
        <taxon>Bacillati</taxon>
        <taxon>Actinomycetota</taxon>
        <taxon>Actinomycetes</taxon>
        <taxon>Micrococcales</taxon>
        <taxon>Microbacteriaceae</taxon>
        <taxon>Microbacterium</taxon>
    </lineage>
</organism>
<gene>
    <name evidence="2" type="ORF">L687_01955</name>
</gene>
<dbReference type="PROSITE" id="PS50987">
    <property type="entry name" value="HTH_ARSR_2"/>
    <property type="match status" value="1"/>
</dbReference>
<name>T5KKN3_MICMQ</name>
<dbReference type="InterPro" id="IPR036388">
    <property type="entry name" value="WH-like_DNA-bd_sf"/>
</dbReference>
<reference evidence="2 3" key="1">
    <citation type="journal article" date="2013" name="Genome Announc.">
        <title>Whole-genome sequences of five oyster-associated bacteria show potential for crude oil hydrocarbon degradation.</title>
        <authorList>
            <person name="Chauhan A."/>
            <person name="Green S."/>
            <person name="Pathak A."/>
            <person name="Thomas J."/>
            <person name="Venkatramanan R."/>
        </authorList>
    </citation>
    <scope>NUCLEOTIDE SEQUENCE [LARGE SCALE GENOMIC DNA]</scope>
    <source>
        <strain evidence="2 3">MF109</strain>
    </source>
</reference>
<evidence type="ECO:0000259" key="1">
    <source>
        <dbReference type="PROSITE" id="PS50987"/>
    </source>
</evidence>
<dbReference type="SUPFAM" id="SSF46785">
    <property type="entry name" value="Winged helix' DNA-binding domain"/>
    <property type="match status" value="1"/>
</dbReference>
<dbReference type="Proteomes" id="UP000016033">
    <property type="component" value="Unassembled WGS sequence"/>
</dbReference>
<feature type="domain" description="HTH arsR-type" evidence="1">
    <location>
        <begin position="1"/>
        <end position="96"/>
    </location>
</feature>
<dbReference type="GO" id="GO:0003677">
    <property type="term" value="F:DNA binding"/>
    <property type="evidence" value="ECO:0007669"/>
    <property type="project" value="TreeGrafter"/>
</dbReference>
<dbReference type="GO" id="GO:0032791">
    <property type="term" value="F:lead ion binding"/>
    <property type="evidence" value="ECO:0007669"/>
    <property type="project" value="TreeGrafter"/>
</dbReference>
<evidence type="ECO:0000313" key="3">
    <source>
        <dbReference type="Proteomes" id="UP000016033"/>
    </source>
</evidence>
<dbReference type="AlphaFoldDB" id="T5KKN3"/>
<comment type="caution">
    <text evidence="2">The sequence shown here is derived from an EMBL/GenBank/DDBJ whole genome shotgun (WGS) entry which is preliminary data.</text>
</comment>